<evidence type="ECO:0000313" key="2">
    <source>
        <dbReference type="Proteomes" id="UP000541969"/>
    </source>
</evidence>
<comment type="caution">
    <text evidence="1">The sequence shown here is derived from an EMBL/GenBank/DDBJ whole genome shotgun (WGS) entry which is preliminary data.</text>
</comment>
<evidence type="ECO:0000313" key="1">
    <source>
        <dbReference type="EMBL" id="NYJ06577.1"/>
    </source>
</evidence>
<name>A0A853CGJ9_9ACTN</name>
<sequence>MHRRPRRRVGVLVLAVVVVALGIVGLTAESLGEPHPAETADVEAAPTAGPPSPYAGVGTWLSRYRFTREFGGPTPPVTPADVDTMAAAGVQALYLQPAADDPKYPDLLSPDLLEQFLTRAHHHGMQVVAWYLPHFTDTAADLRRLEQMVAFGFDAVAVDIEFTDGADLPARNAALVDLSRRLRAAVPDVVLGAVVLPPVVTDVLNLGYWPQFPWAEIRDSYDVWLPMAYWSNRREPEWADAARYVGENVRLLREHLGEECAVVSVVGGYDVGQTAEDYAGMARAASEAGAIGVSIYDWPTTPSSAWAPLQDYAASGC</sequence>
<dbReference type="AlphaFoldDB" id="A0A853CGJ9"/>
<dbReference type="EMBL" id="JACBZT010000001">
    <property type="protein sequence ID" value="NYJ06577.1"/>
    <property type="molecule type" value="Genomic_DNA"/>
</dbReference>
<dbReference type="Proteomes" id="UP000541969">
    <property type="component" value="Unassembled WGS sequence"/>
</dbReference>
<proteinExistence type="predicted"/>
<reference evidence="1 2" key="1">
    <citation type="submission" date="2020-07" db="EMBL/GenBank/DDBJ databases">
        <title>Sequencing the genomes of 1000 actinobacteria strains.</title>
        <authorList>
            <person name="Klenk H.-P."/>
        </authorList>
    </citation>
    <scope>NUCLEOTIDE SEQUENCE [LARGE SCALE GENOMIC DNA]</scope>
    <source>
        <strain evidence="1 2">DSM 104001</strain>
    </source>
</reference>
<dbReference type="InterPro" id="IPR017853">
    <property type="entry name" value="GH"/>
</dbReference>
<evidence type="ECO:0008006" key="3">
    <source>
        <dbReference type="Google" id="ProtNLM"/>
    </source>
</evidence>
<keyword evidence="2" id="KW-1185">Reference proteome</keyword>
<dbReference type="SUPFAM" id="SSF51445">
    <property type="entry name" value="(Trans)glycosidases"/>
    <property type="match status" value="1"/>
</dbReference>
<protein>
    <recommendedName>
        <fullName evidence="3">Glycosyl hydrolases family 18</fullName>
    </recommendedName>
</protein>
<organism evidence="1 2">
    <name type="scientific">Petropleomorpha daqingensis</name>
    <dbReference type="NCBI Taxonomy" id="2026353"/>
    <lineage>
        <taxon>Bacteria</taxon>
        <taxon>Bacillati</taxon>
        <taxon>Actinomycetota</taxon>
        <taxon>Actinomycetes</taxon>
        <taxon>Geodermatophilales</taxon>
        <taxon>Geodermatophilaceae</taxon>
        <taxon>Petropleomorpha</taxon>
    </lineage>
</organism>
<gene>
    <name evidence="1" type="ORF">GGQ55_002855</name>
</gene>
<dbReference type="RefSeq" id="WP_179717790.1">
    <property type="nucleotide sequence ID" value="NZ_JACBZT010000001.1"/>
</dbReference>
<accession>A0A853CGJ9</accession>